<accession>A0ABQ8S8J5</accession>
<reference evidence="1 2" key="1">
    <citation type="journal article" date="2022" name="Allergy">
        <title>Genome assembly and annotation of Periplaneta americana reveal a comprehensive cockroach allergen profile.</title>
        <authorList>
            <person name="Wang L."/>
            <person name="Xiong Q."/>
            <person name="Saelim N."/>
            <person name="Wang L."/>
            <person name="Nong W."/>
            <person name="Wan A.T."/>
            <person name="Shi M."/>
            <person name="Liu X."/>
            <person name="Cao Q."/>
            <person name="Hui J.H.L."/>
            <person name="Sookrung N."/>
            <person name="Leung T.F."/>
            <person name="Tungtrongchitr A."/>
            <person name="Tsui S.K.W."/>
        </authorList>
    </citation>
    <scope>NUCLEOTIDE SEQUENCE [LARGE SCALE GENOMIC DNA]</scope>
    <source>
        <strain evidence="1">PWHHKU_190912</strain>
    </source>
</reference>
<proteinExistence type="predicted"/>
<organism evidence="1 2">
    <name type="scientific">Periplaneta americana</name>
    <name type="common">American cockroach</name>
    <name type="synonym">Blatta americana</name>
    <dbReference type="NCBI Taxonomy" id="6978"/>
    <lineage>
        <taxon>Eukaryota</taxon>
        <taxon>Metazoa</taxon>
        <taxon>Ecdysozoa</taxon>
        <taxon>Arthropoda</taxon>
        <taxon>Hexapoda</taxon>
        <taxon>Insecta</taxon>
        <taxon>Pterygota</taxon>
        <taxon>Neoptera</taxon>
        <taxon>Polyneoptera</taxon>
        <taxon>Dictyoptera</taxon>
        <taxon>Blattodea</taxon>
        <taxon>Blattoidea</taxon>
        <taxon>Blattidae</taxon>
        <taxon>Blattinae</taxon>
        <taxon>Periplaneta</taxon>
    </lineage>
</organism>
<comment type="caution">
    <text evidence="1">The sequence shown here is derived from an EMBL/GenBank/DDBJ whole genome shotgun (WGS) entry which is preliminary data.</text>
</comment>
<evidence type="ECO:0000313" key="2">
    <source>
        <dbReference type="Proteomes" id="UP001148838"/>
    </source>
</evidence>
<protein>
    <submittedName>
        <fullName evidence="1">Uncharacterized protein</fullName>
    </submittedName>
</protein>
<evidence type="ECO:0000313" key="1">
    <source>
        <dbReference type="EMBL" id="KAJ4430379.1"/>
    </source>
</evidence>
<dbReference type="EMBL" id="JAJSOF020000033">
    <property type="protein sequence ID" value="KAJ4430379.1"/>
    <property type="molecule type" value="Genomic_DNA"/>
</dbReference>
<dbReference type="Proteomes" id="UP001148838">
    <property type="component" value="Unassembled WGS sequence"/>
</dbReference>
<gene>
    <name evidence="1" type="ORF">ANN_22595</name>
</gene>
<name>A0ABQ8S8J5_PERAM</name>
<keyword evidence="2" id="KW-1185">Reference proteome</keyword>
<sequence>MEMKEKLQAFVRALQPPNEMFPKMDFSGALKKRWLFNNAVSTIRLFSVDEIGDSETVFGEMRSRIRHRLPRIHLTAGENLRKNPTRSQVEACSKCEKLKSKLNSDSLNETAKKAAAAELMVHTRKYKKFYSNLSEIKKKCQNENVMRLSIDYAKHPIISNTSTGSILLYKLQTVAYEIIQAGAQYDRERVSECHDNFCC</sequence>